<dbReference type="SUPFAM" id="SSF56281">
    <property type="entry name" value="Metallo-hydrolase/oxidoreductase"/>
    <property type="match status" value="1"/>
</dbReference>
<sequence>MASGASKLIPSDPEKVMVIRNLTSTIKICSVPFLRFGRIKIGGRGTIVQLASGNLAVFSPVALTETVKKELSAMGTGQVKYITALDQEHHIFLEPWHKMFPDARVVGPETLPAYRDKQGYGEIPQANWVLFKKGDQGSWKVSEEFDKEFDTEYVSAHQNQELVFNHKPTRTLIEADLLFNLPATEQHSKAGISATGGHLTRLFVGINNTQGAAIWQKRFLWYAISSGDRAGFNQSAARIAHWDFDRIVPCHGDVIETGGKGIFEKVFGWHLDALRKGQ</sequence>
<proteinExistence type="predicted"/>
<dbReference type="PANTHER" id="PTHR33835:SF1">
    <property type="entry name" value="METALLO-BETA-LACTAMASE DOMAIN-CONTAINING PROTEIN"/>
    <property type="match status" value="1"/>
</dbReference>
<name>A0A4V5NIQ0_9PEZI</name>
<evidence type="ECO:0000313" key="1">
    <source>
        <dbReference type="EMBL" id="TKA83899.1"/>
    </source>
</evidence>
<dbReference type="OrthoDB" id="421671at2759"/>
<gene>
    <name evidence="1" type="ORF">B0A55_00090</name>
</gene>
<comment type="caution">
    <text evidence="1">The sequence shown here is derived from an EMBL/GenBank/DDBJ whole genome shotgun (WGS) entry which is preliminary data.</text>
</comment>
<dbReference type="AlphaFoldDB" id="A0A4V5NIQ0"/>
<dbReference type="InterPro" id="IPR025638">
    <property type="entry name" value="DUF4336"/>
</dbReference>
<evidence type="ECO:0000313" key="2">
    <source>
        <dbReference type="Proteomes" id="UP000309340"/>
    </source>
</evidence>
<protein>
    <recommendedName>
        <fullName evidence="3">Metallo-beta-lactamase domain-containing protein</fullName>
    </recommendedName>
</protein>
<dbReference type="EMBL" id="NAJQ01000002">
    <property type="protein sequence ID" value="TKA83899.1"/>
    <property type="molecule type" value="Genomic_DNA"/>
</dbReference>
<dbReference type="Proteomes" id="UP000309340">
    <property type="component" value="Unassembled WGS sequence"/>
</dbReference>
<dbReference type="Pfam" id="PF14234">
    <property type="entry name" value="DUF4336"/>
    <property type="match status" value="1"/>
</dbReference>
<dbReference type="PANTHER" id="PTHR33835">
    <property type="entry name" value="YALI0C07656P"/>
    <property type="match status" value="1"/>
</dbReference>
<dbReference type="InterPro" id="IPR036866">
    <property type="entry name" value="RibonucZ/Hydroxyglut_hydro"/>
</dbReference>
<organism evidence="1 2">
    <name type="scientific">Friedmanniomyces simplex</name>
    <dbReference type="NCBI Taxonomy" id="329884"/>
    <lineage>
        <taxon>Eukaryota</taxon>
        <taxon>Fungi</taxon>
        <taxon>Dikarya</taxon>
        <taxon>Ascomycota</taxon>
        <taxon>Pezizomycotina</taxon>
        <taxon>Dothideomycetes</taxon>
        <taxon>Dothideomycetidae</taxon>
        <taxon>Mycosphaerellales</taxon>
        <taxon>Teratosphaeriaceae</taxon>
        <taxon>Friedmanniomyces</taxon>
    </lineage>
</organism>
<reference evidence="1 2" key="1">
    <citation type="submission" date="2017-03" db="EMBL/GenBank/DDBJ databases">
        <title>Genomes of endolithic fungi from Antarctica.</title>
        <authorList>
            <person name="Coleine C."/>
            <person name="Masonjones S."/>
            <person name="Stajich J.E."/>
        </authorList>
    </citation>
    <scope>NUCLEOTIDE SEQUENCE [LARGE SCALE GENOMIC DNA]</scope>
    <source>
        <strain evidence="1 2">CCFEE 5184</strain>
    </source>
</reference>
<keyword evidence="2" id="KW-1185">Reference proteome</keyword>
<evidence type="ECO:0008006" key="3">
    <source>
        <dbReference type="Google" id="ProtNLM"/>
    </source>
</evidence>
<accession>A0A4V5NIQ0</accession>